<gene>
    <name evidence="1" type="ORF">QP177_06550</name>
</gene>
<dbReference type="GeneID" id="97552353"/>
<dbReference type="GO" id="GO:0005524">
    <property type="term" value="F:ATP binding"/>
    <property type="evidence" value="ECO:0007669"/>
    <property type="project" value="UniProtKB-KW"/>
</dbReference>
<organism evidence="1 2">
    <name type="scientific">Gardnerella vaginalis</name>
    <dbReference type="NCBI Taxonomy" id="2702"/>
    <lineage>
        <taxon>Bacteria</taxon>
        <taxon>Bacillati</taxon>
        <taxon>Actinomycetota</taxon>
        <taxon>Actinomycetes</taxon>
        <taxon>Bifidobacteriales</taxon>
        <taxon>Bifidobacteriaceae</taxon>
        <taxon>Gardnerella</taxon>
    </lineage>
</organism>
<sequence length="84" mass="9997">MSRGFQVQVGRINNQEIDFIATRQGETEYYQVSYLMAGEETRSREFGVYRLVKDNYPKYVLSMDTMNFSQEGIIYKYLPDFLKE</sequence>
<dbReference type="AlphaFoldDB" id="A0ABD4ZFN2"/>
<evidence type="ECO:0000313" key="1">
    <source>
        <dbReference type="EMBL" id="MDK6696219.1"/>
    </source>
</evidence>
<proteinExistence type="predicted"/>
<accession>A0ABD4ZFN2</accession>
<evidence type="ECO:0000313" key="2">
    <source>
        <dbReference type="Proteomes" id="UP001240561"/>
    </source>
</evidence>
<dbReference type="EMBL" id="JASOGJ010000015">
    <property type="protein sequence ID" value="MDK6696219.1"/>
    <property type="molecule type" value="Genomic_DNA"/>
</dbReference>
<dbReference type="RefSeq" id="WP_009994770.1">
    <property type="nucleotide sequence ID" value="NZ_CP033836.1"/>
</dbReference>
<name>A0ABD4ZFN2_GARVA</name>
<protein>
    <submittedName>
        <fullName evidence="1">ATP-binding protein</fullName>
    </submittedName>
</protein>
<reference evidence="1 2" key="1">
    <citation type="submission" date="2023-05" db="EMBL/GenBank/DDBJ databases">
        <title>Cataloging the Phylogenetic Diversity of Human Bladder Bacteria.</title>
        <authorList>
            <person name="Du J."/>
        </authorList>
    </citation>
    <scope>NUCLEOTIDE SEQUENCE [LARGE SCALE GENOMIC DNA]</scope>
    <source>
        <strain evidence="1 2">UMB9230</strain>
    </source>
</reference>
<dbReference type="Proteomes" id="UP001240561">
    <property type="component" value="Unassembled WGS sequence"/>
</dbReference>
<keyword evidence="1" id="KW-0067">ATP-binding</keyword>
<keyword evidence="1" id="KW-0547">Nucleotide-binding</keyword>
<comment type="caution">
    <text evidence="1">The sequence shown here is derived from an EMBL/GenBank/DDBJ whole genome shotgun (WGS) entry which is preliminary data.</text>
</comment>